<dbReference type="Proteomes" id="UP000199181">
    <property type="component" value="Unassembled WGS sequence"/>
</dbReference>
<name>A0A1I0JVC7_9BACT</name>
<evidence type="ECO:0000313" key="2">
    <source>
        <dbReference type="Proteomes" id="UP000199181"/>
    </source>
</evidence>
<dbReference type="EMBL" id="FOIJ01000008">
    <property type="protein sequence ID" value="SEU14571.1"/>
    <property type="molecule type" value="Genomic_DNA"/>
</dbReference>
<evidence type="ECO:0008006" key="3">
    <source>
        <dbReference type="Google" id="ProtNLM"/>
    </source>
</evidence>
<dbReference type="AlphaFoldDB" id="A0A1I0JVC7"/>
<accession>A0A1I0JVC7</accession>
<proteinExistence type="predicted"/>
<reference evidence="2" key="1">
    <citation type="submission" date="2016-10" db="EMBL/GenBank/DDBJ databases">
        <authorList>
            <person name="Varghese N."/>
            <person name="Submissions S."/>
        </authorList>
    </citation>
    <scope>NUCLEOTIDE SEQUENCE [LARGE SCALE GENOMIC DNA]</scope>
    <source>
        <strain evidence="2">DSM 16858</strain>
    </source>
</reference>
<keyword evidence="2" id="KW-1185">Reference proteome</keyword>
<protein>
    <recommendedName>
        <fullName evidence="3">Tetratricopeptide repeat-containing protein</fullName>
    </recommendedName>
</protein>
<organism evidence="1 2">
    <name type="scientific">Stigmatella erecta</name>
    <dbReference type="NCBI Taxonomy" id="83460"/>
    <lineage>
        <taxon>Bacteria</taxon>
        <taxon>Pseudomonadati</taxon>
        <taxon>Myxococcota</taxon>
        <taxon>Myxococcia</taxon>
        <taxon>Myxococcales</taxon>
        <taxon>Cystobacterineae</taxon>
        <taxon>Archangiaceae</taxon>
        <taxon>Stigmatella</taxon>
    </lineage>
</organism>
<gene>
    <name evidence="1" type="ORF">SAMN05443639_108139</name>
</gene>
<sequence length="375" mass="42271">MTAPDWRTQVEELQARAARQRPGEAKVMALEEAARMAEVHGDLALAFEVRDALIDAATFGGYPDKALVAFAWCRAQQKKHPDRFDDGLLLWKQKWVVGRLDEFPHISRPKIQEALADIEDTYARASAGKRAVLKLRYQTARDMGDAAEAEAYWAQWVGAPRDHLTDCPACELDDEIDYHIDRGEYLRAWQKAAPILQGHQGCAEVPHLTYGSLLYPLFKLGELDEALRFHQLGYPLIHRNRDFLATVGEHLEFLVLTDNLAPALALFERHLGWALDHASHRDRFTFLAAASFLWSRLQAADRETVPLRLPKGFALYQAQGAYDTQAVLGWVKAQAQQLAARFDARNGTSRFQALLERTAQLPGEVLPCPLPSRGR</sequence>
<dbReference type="RefSeq" id="WP_093521747.1">
    <property type="nucleotide sequence ID" value="NZ_FOIJ01000008.1"/>
</dbReference>
<evidence type="ECO:0000313" key="1">
    <source>
        <dbReference type="EMBL" id="SEU14571.1"/>
    </source>
</evidence>